<dbReference type="SMART" id="SM00355">
    <property type="entry name" value="ZnF_C2H2"/>
    <property type="match status" value="2"/>
</dbReference>
<comment type="caution">
    <text evidence="9">The sequence shown here is derived from an EMBL/GenBank/DDBJ whole genome shotgun (WGS) entry which is preliminary data.</text>
</comment>
<feature type="domain" description="C2H2-type" evidence="8">
    <location>
        <begin position="29"/>
        <end position="58"/>
    </location>
</feature>
<dbReference type="PANTHER" id="PTHR47660:SF7">
    <property type="entry name" value="TRANSCRIPTION FACTOR WITH C2H2 AND ZN(2)-CYS(6) DNA BINDING DOMAIN (EUROFUNG)"/>
    <property type="match status" value="1"/>
</dbReference>
<name>A0A9W4N6M3_9EURO</name>
<dbReference type="PROSITE" id="PS50157">
    <property type="entry name" value="ZINC_FINGER_C2H2_2"/>
    <property type="match status" value="2"/>
</dbReference>
<evidence type="ECO:0000313" key="10">
    <source>
        <dbReference type="Proteomes" id="UP001152592"/>
    </source>
</evidence>
<evidence type="ECO:0000313" key="9">
    <source>
        <dbReference type="EMBL" id="CAG8272303.1"/>
    </source>
</evidence>
<dbReference type="GO" id="GO:0008270">
    <property type="term" value="F:zinc ion binding"/>
    <property type="evidence" value="ECO:0007669"/>
    <property type="project" value="UniProtKB-KW"/>
</dbReference>
<dbReference type="SUPFAM" id="SSF57701">
    <property type="entry name" value="Zn2/Cys6 DNA-binding domain"/>
    <property type="match status" value="1"/>
</dbReference>
<keyword evidence="7" id="KW-0863">Zinc-finger</keyword>
<dbReference type="SUPFAM" id="SSF57667">
    <property type="entry name" value="beta-beta-alpha zinc fingers"/>
    <property type="match status" value="1"/>
</dbReference>
<dbReference type="EMBL" id="CAJVPD010000050">
    <property type="protein sequence ID" value="CAG8272303.1"/>
    <property type="molecule type" value="Genomic_DNA"/>
</dbReference>
<protein>
    <recommendedName>
        <fullName evidence="8">C2H2-type domain-containing protein</fullName>
    </recommendedName>
</protein>
<evidence type="ECO:0000256" key="6">
    <source>
        <dbReference type="ARBA" id="ARBA00023242"/>
    </source>
</evidence>
<keyword evidence="3" id="KW-0805">Transcription regulation</keyword>
<evidence type="ECO:0000259" key="8">
    <source>
        <dbReference type="PROSITE" id="PS50157"/>
    </source>
</evidence>
<proteinExistence type="predicted"/>
<dbReference type="GO" id="GO:0000981">
    <property type="term" value="F:DNA-binding transcription factor activity, RNA polymerase II-specific"/>
    <property type="evidence" value="ECO:0007669"/>
    <property type="project" value="InterPro"/>
</dbReference>
<reference evidence="9" key="1">
    <citation type="submission" date="2021-07" db="EMBL/GenBank/DDBJ databases">
        <authorList>
            <person name="Branca A.L. A."/>
        </authorList>
    </citation>
    <scope>NUCLEOTIDE SEQUENCE</scope>
</reference>
<dbReference type="InterPro" id="IPR036864">
    <property type="entry name" value="Zn2-C6_fun-type_DNA-bd_sf"/>
</dbReference>
<evidence type="ECO:0000256" key="7">
    <source>
        <dbReference type="PROSITE-ProRule" id="PRU00042"/>
    </source>
</evidence>
<dbReference type="GO" id="GO:0003677">
    <property type="term" value="F:DNA binding"/>
    <property type="evidence" value="ECO:0007669"/>
    <property type="project" value="UniProtKB-KW"/>
</dbReference>
<accession>A0A9W4N6M3</accession>
<evidence type="ECO:0000256" key="5">
    <source>
        <dbReference type="ARBA" id="ARBA00023163"/>
    </source>
</evidence>
<evidence type="ECO:0000256" key="1">
    <source>
        <dbReference type="ARBA" id="ARBA00022723"/>
    </source>
</evidence>
<dbReference type="InterPro" id="IPR013087">
    <property type="entry name" value="Znf_C2H2_type"/>
</dbReference>
<dbReference type="InterPro" id="IPR036236">
    <property type="entry name" value="Znf_C2H2_sf"/>
</dbReference>
<feature type="domain" description="C2H2-type" evidence="8">
    <location>
        <begin position="59"/>
        <end position="86"/>
    </location>
</feature>
<dbReference type="PANTHER" id="PTHR47660">
    <property type="entry name" value="TRANSCRIPTION FACTOR WITH C2H2 AND ZN(2)-CYS(6) DNA BINDING DOMAIN (EUROFUNG)-RELATED-RELATED"/>
    <property type="match status" value="1"/>
</dbReference>
<keyword evidence="5" id="KW-0804">Transcription</keyword>
<evidence type="ECO:0000256" key="3">
    <source>
        <dbReference type="ARBA" id="ARBA00023015"/>
    </source>
</evidence>
<dbReference type="Proteomes" id="UP001152592">
    <property type="component" value="Unassembled WGS sequence"/>
</dbReference>
<keyword evidence="2" id="KW-0862">Zinc</keyword>
<dbReference type="AlphaFoldDB" id="A0A9W4N6M3"/>
<evidence type="ECO:0000256" key="2">
    <source>
        <dbReference type="ARBA" id="ARBA00022833"/>
    </source>
</evidence>
<dbReference type="PROSITE" id="PS00028">
    <property type="entry name" value="ZINC_FINGER_C2H2_1"/>
    <property type="match status" value="2"/>
</dbReference>
<dbReference type="Gene3D" id="3.30.160.60">
    <property type="entry name" value="Classic Zinc Finger"/>
    <property type="match status" value="1"/>
</dbReference>
<sequence length="334" mass="38211">MSCMESYRSTTLGEIRCCFSPADIVPLWFQCEYPDCNAKYRCKEHLNRHRHHHDTDINIACPNCESVLTRNDLLRRHIRTHHSQREPPPSRRFRACSAYHARKVRCEGVLQCNACDHRGIVCVPARGETTSEKQFWIDNLYLLPPVSTVNDAVPDKSCTFDFVKEPCVLVESIIAIRLWVKGTQESETHQYVCITDFFPYFMLKWCKTLLLNDKYDLLASLVQSCRYWCIFSYFNMLLQHDADALLALVYISVEEIKIFGLALYKVCRLSTPASFDLAGECSNSGRKELLSLSDLSFYMPDSDELWNALLGAESEVLSKSGSSAVARDDGNSKN</sequence>
<keyword evidence="6" id="KW-0539">Nucleus</keyword>
<dbReference type="OrthoDB" id="3032304at2759"/>
<gene>
    <name evidence="9" type="ORF">PSALAMII_LOCUS1196</name>
</gene>
<evidence type="ECO:0000256" key="4">
    <source>
        <dbReference type="ARBA" id="ARBA00023125"/>
    </source>
</evidence>
<keyword evidence="1" id="KW-0479">Metal-binding</keyword>
<organism evidence="9 10">
    <name type="scientific">Penicillium salamii</name>
    <dbReference type="NCBI Taxonomy" id="1612424"/>
    <lineage>
        <taxon>Eukaryota</taxon>
        <taxon>Fungi</taxon>
        <taxon>Dikarya</taxon>
        <taxon>Ascomycota</taxon>
        <taxon>Pezizomycotina</taxon>
        <taxon>Eurotiomycetes</taxon>
        <taxon>Eurotiomycetidae</taxon>
        <taxon>Eurotiales</taxon>
        <taxon>Aspergillaceae</taxon>
        <taxon>Penicillium</taxon>
    </lineage>
</organism>
<keyword evidence="4" id="KW-0238">DNA-binding</keyword>